<gene>
    <name evidence="1" type="primary">X975_23680</name>
    <name evidence="1" type="ORF">NPIL_250301</name>
</gene>
<keyword evidence="2" id="KW-1185">Reference proteome</keyword>
<proteinExistence type="predicted"/>
<evidence type="ECO:0000313" key="2">
    <source>
        <dbReference type="Proteomes" id="UP000887013"/>
    </source>
</evidence>
<dbReference type="AlphaFoldDB" id="A0A8X6NIX7"/>
<evidence type="ECO:0000313" key="1">
    <source>
        <dbReference type="EMBL" id="GFT15628.1"/>
    </source>
</evidence>
<dbReference type="EMBL" id="BMAW01009785">
    <property type="protein sequence ID" value="GFT15628.1"/>
    <property type="molecule type" value="Genomic_DNA"/>
</dbReference>
<organism evidence="1 2">
    <name type="scientific">Nephila pilipes</name>
    <name type="common">Giant wood spider</name>
    <name type="synonym">Nephila maculata</name>
    <dbReference type="NCBI Taxonomy" id="299642"/>
    <lineage>
        <taxon>Eukaryota</taxon>
        <taxon>Metazoa</taxon>
        <taxon>Ecdysozoa</taxon>
        <taxon>Arthropoda</taxon>
        <taxon>Chelicerata</taxon>
        <taxon>Arachnida</taxon>
        <taxon>Araneae</taxon>
        <taxon>Araneomorphae</taxon>
        <taxon>Entelegynae</taxon>
        <taxon>Araneoidea</taxon>
        <taxon>Nephilidae</taxon>
        <taxon>Nephila</taxon>
    </lineage>
</organism>
<accession>A0A8X6NIX7</accession>
<name>A0A8X6NIX7_NEPPI</name>
<dbReference type="OrthoDB" id="6421305at2759"/>
<dbReference type="Gene3D" id="3.30.200.20">
    <property type="entry name" value="Phosphorylase Kinase, domain 1"/>
    <property type="match status" value="1"/>
</dbReference>
<reference evidence="1" key="1">
    <citation type="submission" date="2020-08" db="EMBL/GenBank/DDBJ databases">
        <title>Multicomponent nature underlies the extraordinary mechanical properties of spider dragline silk.</title>
        <authorList>
            <person name="Kono N."/>
            <person name="Nakamura H."/>
            <person name="Mori M."/>
            <person name="Yoshida Y."/>
            <person name="Ohtoshi R."/>
            <person name="Malay A.D."/>
            <person name="Moran D.A.P."/>
            <person name="Tomita M."/>
            <person name="Numata K."/>
            <person name="Arakawa K."/>
        </authorList>
    </citation>
    <scope>NUCLEOTIDE SEQUENCE</scope>
</reference>
<comment type="caution">
    <text evidence="1">The sequence shown here is derived from an EMBL/GenBank/DDBJ whole genome shotgun (WGS) entry which is preliminary data.</text>
</comment>
<protein>
    <submittedName>
        <fullName evidence="1">Uncharacterized protein</fullName>
    </submittedName>
</protein>
<dbReference type="Proteomes" id="UP000887013">
    <property type="component" value="Unassembled WGS sequence"/>
</dbReference>
<sequence length="105" mass="11894">MSGYSPEERIRELEQMFLGGPIIANGKSFSIETLLDVLLVLYDECCNSTLRREKTVSTFIENGKGIWAFELLIKGIWASHDLMTKDGPVLDRMYGHIMNIRALNA</sequence>